<sequence>MPTNFLSLPPELRTEIYFLTLDIGQQLDFSSIAPREIELETTFQWLQTFRSKVQHELEQPALTRVCRQIRDETLPIFYGWTYVSTDFTHFWVQHVTFDWLVAIGERNRRLLKSVLVRNVVGRLECIDAQALMGWYWWKCPR</sequence>
<gene>
    <name evidence="1" type="ORF">LTR37_019449</name>
</gene>
<dbReference type="Proteomes" id="UP001281147">
    <property type="component" value="Unassembled WGS sequence"/>
</dbReference>
<reference evidence="1" key="1">
    <citation type="submission" date="2023-07" db="EMBL/GenBank/DDBJ databases">
        <title>Black Yeasts Isolated from many extreme environments.</title>
        <authorList>
            <person name="Coleine C."/>
            <person name="Stajich J.E."/>
            <person name="Selbmann L."/>
        </authorList>
    </citation>
    <scope>NUCLEOTIDE SEQUENCE</scope>
    <source>
        <strain evidence="1">CCFEE 5714</strain>
    </source>
</reference>
<organism evidence="1 2">
    <name type="scientific">Vermiconidia calcicola</name>
    <dbReference type="NCBI Taxonomy" id="1690605"/>
    <lineage>
        <taxon>Eukaryota</taxon>
        <taxon>Fungi</taxon>
        <taxon>Dikarya</taxon>
        <taxon>Ascomycota</taxon>
        <taxon>Pezizomycotina</taxon>
        <taxon>Dothideomycetes</taxon>
        <taxon>Dothideomycetidae</taxon>
        <taxon>Mycosphaerellales</taxon>
        <taxon>Extremaceae</taxon>
        <taxon>Vermiconidia</taxon>
    </lineage>
</organism>
<accession>A0ACC3ME68</accession>
<comment type="caution">
    <text evidence="1">The sequence shown here is derived from an EMBL/GenBank/DDBJ whole genome shotgun (WGS) entry which is preliminary data.</text>
</comment>
<evidence type="ECO:0000313" key="2">
    <source>
        <dbReference type="Proteomes" id="UP001281147"/>
    </source>
</evidence>
<protein>
    <submittedName>
        <fullName evidence="1">Uncharacterized protein</fullName>
    </submittedName>
</protein>
<name>A0ACC3ME68_9PEZI</name>
<evidence type="ECO:0000313" key="1">
    <source>
        <dbReference type="EMBL" id="KAK3686816.1"/>
    </source>
</evidence>
<keyword evidence="2" id="KW-1185">Reference proteome</keyword>
<dbReference type="EMBL" id="JAUTXU010000301">
    <property type="protein sequence ID" value="KAK3686816.1"/>
    <property type="molecule type" value="Genomic_DNA"/>
</dbReference>
<proteinExistence type="predicted"/>